<gene>
    <name evidence="1" type="ORF">BSAE_1769</name>
</gene>
<dbReference type="EMBL" id="JGZM01000003">
    <property type="protein sequence ID" value="KFI88134.1"/>
    <property type="molecule type" value="Genomic_DNA"/>
</dbReference>
<accession>A0A087CXY4</accession>
<sequence length="47" mass="5497">MKIRRLIGSMLLAPWVEEDCLIVWLAELCADCLFFHLRMFLTVCAQP</sequence>
<proteinExistence type="predicted"/>
<name>A0A087CXY4_9BIFI</name>
<dbReference type="AlphaFoldDB" id="A0A087CXY4"/>
<dbReference type="Proteomes" id="UP000029040">
    <property type="component" value="Unassembled WGS sequence"/>
</dbReference>
<reference evidence="1 2" key="1">
    <citation type="submission" date="2014-03" db="EMBL/GenBank/DDBJ databases">
        <title>Genomics of Bifidobacteria.</title>
        <authorList>
            <person name="Ventura M."/>
            <person name="Milani C."/>
            <person name="Lugli G.A."/>
        </authorList>
    </citation>
    <scope>NUCLEOTIDE SEQUENCE [LARGE SCALE GENOMIC DNA]</scope>
    <source>
        <strain evidence="1 2">LMG 14934</strain>
    </source>
</reference>
<evidence type="ECO:0000313" key="1">
    <source>
        <dbReference type="EMBL" id="KFI88134.1"/>
    </source>
</evidence>
<organism evidence="1 2">
    <name type="scientific">Bifidobacterium pullorum subsp. saeculare DSM 6531 = LMG 14934</name>
    <dbReference type="NCBI Taxonomy" id="1437611"/>
    <lineage>
        <taxon>Bacteria</taxon>
        <taxon>Bacillati</taxon>
        <taxon>Actinomycetota</taxon>
        <taxon>Actinomycetes</taxon>
        <taxon>Bifidobacteriales</taxon>
        <taxon>Bifidobacteriaceae</taxon>
        <taxon>Bifidobacterium</taxon>
    </lineage>
</organism>
<protein>
    <submittedName>
        <fullName evidence="1">Uncharacterized protein</fullName>
    </submittedName>
</protein>
<evidence type="ECO:0000313" key="2">
    <source>
        <dbReference type="Proteomes" id="UP000029040"/>
    </source>
</evidence>
<comment type="caution">
    <text evidence="1">The sequence shown here is derived from an EMBL/GenBank/DDBJ whole genome shotgun (WGS) entry which is preliminary data.</text>
</comment>